<proteinExistence type="predicted"/>
<evidence type="ECO:0000256" key="1">
    <source>
        <dbReference type="SAM" id="Phobius"/>
    </source>
</evidence>
<protein>
    <submittedName>
        <fullName evidence="2">Putative defensin-like protein 3</fullName>
    </submittedName>
</protein>
<dbReference type="AlphaFoldDB" id="A0A0A1XAV6"/>
<gene>
    <name evidence="2" type="primary">LCR71</name>
    <name evidence="2" type="ORF">g.42445</name>
</gene>
<feature type="transmembrane region" description="Helical" evidence="1">
    <location>
        <begin position="6"/>
        <end position="29"/>
    </location>
</feature>
<keyword evidence="1" id="KW-0472">Membrane</keyword>
<organism evidence="2">
    <name type="scientific">Zeugodacus cucurbitae</name>
    <name type="common">Melon fruit fly</name>
    <name type="synonym">Bactrocera cucurbitae</name>
    <dbReference type="NCBI Taxonomy" id="28588"/>
    <lineage>
        <taxon>Eukaryota</taxon>
        <taxon>Metazoa</taxon>
        <taxon>Ecdysozoa</taxon>
        <taxon>Arthropoda</taxon>
        <taxon>Hexapoda</taxon>
        <taxon>Insecta</taxon>
        <taxon>Pterygota</taxon>
        <taxon>Neoptera</taxon>
        <taxon>Endopterygota</taxon>
        <taxon>Diptera</taxon>
        <taxon>Brachycera</taxon>
        <taxon>Muscomorpha</taxon>
        <taxon>Tephritoidea</taxon>
        <taxon>Tephritidae</taxon>
        <taxon>Zeugodacus</taxon>
        <taxon>Zeugodacus</taxon>
    </lineage>
</organism>
<reference evidence="2" key="2">
    <citation type="journal article" date="2015" name="Gigascience">
        <title>Reconstructing a comprehensive transcriptome assembly of a white-pupal translocated strain of the pest fruit fly Bactrocera cucurbitae.</title>
        <authorList>
            <person name="Sim S.B."/>
            <person name="Calla B."/>
            <person name="Hall B."/>
            <person name="DeRego T."/>
            <person name="Geib S.M."/>
        </authorList>
    </citation>
    <scope>NUCLEOTIDE SEQUENCE</scope>
</reference>
<dbReference type="EMBL" id="GBXI01006035">
    <property type="protein sequence ID" value="JAD08257.1"/>
    <property type="molecule type" value="Transcribed_RNA"/>
</dbReference>
<name>A0A0A1XAV6_ZEUCU</name>
<keyword evidence="1" id="KW-1133">Transmembrane helix</keyword>
<feature type="non-terminal residue" evidence="2">
    <location>
        <position position="1"/>
    </location>
</feature>
<keyword evidence="1" id="KW-0812">Transmembrane</keyword>
<accession>A0A0A1XAV6</accession>
<reference evidence="2" key="1">
    <citation type="submission" date="2014-11" db="EMBL/GenBank/DDBJ databases">
        <authorList>
            <person name="Geib S."/>
        </authorList>
    </citation>
    <scope>NUCLEOTIDE SEQUENCE</scope>
</reference>
<sequence>KKNIHFSQVLTVSNMRLTCVVIFMIGINLHSHVTYARTRYEEFDLHYCQKNSAAEAVKYAAPLTDEVTCAAYCKLREYPHGGCDCVTKKCVCANMNLNFCDFQRIRLFI</sequence>
<evidence type="ECO:0000313" key="2">
    <source>
        <dbReference type="EMBL" id="JAD08257.1"/>
    </source>
</evidence>